<dbReference type="EMBL" id="MEYS01000002">
    <property type="protein sequence ID" value="OGD34208.1"/>
    <property type="molecule type" value="Genomic_DNA"/>
</dbReference>
<evidence type="ECO:0000256" key="6">
    <source>
        <dbReference type="ARBA" id="ARBA00022884"/>
    </source>
</evidence>
<dbReference type="FunFam" id="3.30.980.10:FF:000004">
    <property type="entry name" value="Alanine--tRNA ligase, cytoplasmic"/>
    <property type="match status" value="1"/>
</dbReference>
<keyword evidence="3 9" id="KW-0436">Ligase</keyword>
<feature type="binding site" evidence="9">
    <location>
        <position position="613"/>
    </location>
    <ligand>
        <name>Zn(2+)</name>
        <dbReference type="ChEBI" id="CHEBI:29105"/>
    </ligand>
</feature>
<evidence type="ECO:0000256" key="7">
    <source>
        <dbReference type="ARBA" id="ARBA00022917"/>
    </source>
</evidence>
<dbReference type="GO" id="GO:0005829">
    <property type="term" value="C:cytosol"/>
    <property type="evidence" value="ECO:0007669"/>
    <property type="project" value="TreeGrafter"/>
</dbReference>
<dbReference type="InterPro" id="IPR018164">
    <property type="entry name" value="Ala-tRNA-synth_IIc_N"/>
</dbReference>
<protein>
    <recommendedName>
        <fullName evidence="9">Alanine--tRNA ligase</fullName>
        <ecNumber evidence="9">6.1.1.7</ecNumber>
    </recommendedName>
    <alternativeName>
        <fullName evidence="9">Alanyl-tRNA synthetase</fullName>
        <shortName evidence="9">AlaRS</shortName>
    </alternativeName>
</protein>
<keyword evidence="9" id="KW-0963">Cytoplasm</keyword>
<keyword evidence="6 9" id="KW-0694">RNA-binding</keyword>
<evidence type="ECO:0000256" key="1">
    <source>
        <dbReference type="ARBA" id="ARBA00008226"/>
    </source>
</evidence>
<dbReference type="Gene3D" id="3.30.980.10">
    <property type="entry name" value="Threonyl-trna Synthetase, Chain A, domain 2"/>
    <property type="match status" value="1"/>
</dbReference>
<comment type="cofactor">
    <cofactor evidence="9">
        <name>Zn(2+)</name>
        <dbReference type="ChEBI" id="CHEBI:29105"/>
    </cofactor>
    <text evidence="9">Binds 1 zinc ion per subunit.</text>
</comment>
<dbReference type="Gene3D" id="3.30.54.20">
    <property type="match status" value="1"/>
</dbReference>
<keyword evidence="2 9" id="KW-0820">tRNA-binding</keyword>
<feature type="domain" description="Alanyl-transfer RNA synthetases family profile" evidence="11">
    <location>
        <begin position="1"/>
        <end position="648"/>
    </location>
</feature>
<evidence type="ECO:0000256" key="5">
    <source>
        <dbReference type="ARBA" id="ARBA00022840"/>
    </source>
</evidence>
<gene>
    <name evidence="9" type="primary">alaS</name>
    <name evidence="12" type="ORF">A2988_00185</name>
</gene>
<dbReference type="GO" id="GO:0006419">
    <property type="term" value="P:alanyl-tRNA aminoacylation"/>
    <property type="evidence" value="ECO:0007669"/>
    <property type="project" value="UniProtKB-UniRule"/>
</dbReference>
<evidence type="ECO:0000256" key="4">
    <source>
        <dbReference type="ARBA" id="ARBA00022741"/>
    </source>
</evidence>
<comment type="catalytic activity">
    <reaction evidence="9">
        <text>tRNA(Ala) + L-alanine + ATP = L-alanyl-tRNA(Ala) + AMP + diphosphate</text>
        <dbReference type="Rhea" id="RHEA:12540"/>
        <dbReference type="Rhea" id="RHEA-COMP:9657"/>
        <dbReference type="Rhea" id="RHEA-COMP:9923"/>
        <dbReference type="ChEBI" id="CHEBI:30616"/>
        <dbReference type="ChEBI" id="CHEBI:33019"/>
        <dbReference type="ChEBI" id="CHEBI:57972"/>
        <dbReference type="ChEBI" id="CHEBI:78442"/>
        <dbReference type="ChEBI" id="CHEBI:78497"/>
        <dbReference type="ChEBI" id="CHEBI:456215"/>
        <dbReference type="EC" id="6.1.1.7"/>
    </reaction>
</comment>
<evidence type="ECO:0000313" key="13">
    <source>
        <dbReference type="Proteomes" id="UP000176650"/>
    </source>
</evidence>
<dbReference type="SUPFAM" id="SSF55681">
    <property type="entry name" value="Class II aaRS and biotin synthetases"/>
    <property type="match status" value="1"/>
</dbReference>
<keyword evidence="8 9" id="KW-0030">Aminoacyl-tRNA synthetase</keyword>
<dbReference type="InterPro" id="IPR018163">
    <property type="entry name" value="Thr/Ala-tRNA-synth_IIc_edit"/>
</dbReference>
<dbReference type="GO" id="GO:0002161">
    <property type="term" value="F:aminoacyl-tRNA deacylase activity"/>
    <property type="evidence" value="ECO:0007669"/>
    <property type="project" value="TreeGrafter"/>
</dbReference>
<dbReference type="InterPro" id="IPR045864">
    <property type="entry name" value="aa-tRNA-synth_II/BPL/LPL"/>
</dbReference>
<evidence type="ECO:0000313" key="12">
    <source>
        <dbReference type="EMBL" id="OGD34208.1"/>
    </source>
</evidence>
<dbReference type="HAMAP" id="MF_00036_B">
    <property type="entry name" value="Ala_tRNA_synth_B"/>
    <property type="match status" value="1"/>
</dbReference>
<dbReference type="PANTHER" id="PTHR11777">
    <property type="entry name" value="ALANYL-TRNA SYNTHETASE"/>
    <property type="match status" value="1"/>
</dbReference>
<dbReference type="InterPro" id="IPR050058">
    <property type="entry name" value="Ala-tRNA_ligase"/>
</dbReference>
<dbReference type="SMART" id="SM00863">
    <property type="entry name" value="tRNA_SAD"/>
    <property type="match status" value="1"/>
</dbReference>
<dbReference type="InterPro" id="IPR002318">
    <property type="entry name" value="Ala-tRNA-lgiase_IIc"/>
</dbReference>
<dbReference type="InterPro" id="IPR018165">
    <property type="entry name" value="Ala-tRNA-synth_IIc_core"/>
</dbReference>
<evidence type="ECO:0000256" key="10">
    <source>
        <dbReference type="SAM" id="MobiDB-lite"/>
    </source>
</evidence>
<keyword evidence="4 9" id="KW-0547">Nucleotide-binding</keyword>
<evidence type="ECO:0000256" key="2">
    <source>
        <dbReference type="ARBA" id="ARBA00022555"/>
    </source>
</evidence>
<comment type="similarity">
    <text evidence="1 9">Belongs to the class-II aminoacyl-tRNA synthetase family.</text>
</comment>
<feature type="binding site" evidence="9">
    <location>
        <position position="515"/>
    </location>
    <ligand>
        <name>Zn(2+)</name>
        <dbReference type="ChEBI" id="CHEBI:29105"/>
    </ligand>
</feature>
<dbReference type="Pfam" id="PF01411">
    <property type="entry name" value="tRNA-synt_2c"/>
    <property type="match status" value="1"/>
</dbReference>
<dbReference type="Pfam" id="PF07973">
    <property type="entry name" value="tRNA_SAD"/>
    <property type="match status" value="1"/>
</dbReference>
<accession>A0A1F5BUE7</accession>
<dbReference type="GO" id="GO:0000049">
    <property type="term" value="F:tRNA binding"/>
    <property type="evidence" value="ECO:0007669"/>
    <property type="project" value="UniProtKB-KW"/>
</dbReference>
<dbReference type="Gene3D" id="3.30.930.10">
    <property type="entry name" value="Bira Bifunctional Protein, Domain 2"/>
    <property type="match status" value="1"/>
</dbReference>
<evidence type="ECO:0000259" key="11">
    <source>
        <dbReference type="PROSITE" id="PS50860"/>
    </source>
</evidence>
<comment type="caution">
    <text evidence="12">The sequence shown here is derived from an EMBL/GenBank/DDBJ whole genome shotgun (WGS) entry which is preliminary data.</text>
</comment>
<dbReference type="InterPro" id="IPR012947">
    <property type="entry name" value="tRNA_SAD"/>
</dbReference>
<evidence type="ECO:0000256" key="9">
    <source>
        <dbReference type="HAMAP-Rule" id="MF_00036"/>
    </source>
</evidence>
<dbReference type="InterPro" id="IPR018162">
    <property type="entry name" value="Ala-tRNA-ligase_IIc_anticod-bd"/>
</dbReference>
<organism evidence="12 13">
    <name type="scientific">Candidatus Azambacteria bacterium RIFCSPLOWO2_01_FULL_46_25</name>
    <dbReference type="NCBI Taxonomy" id="1797298"/>
    <lineage>
        <taxon>Bacteria</taxon>
        <taxon>Candidatus Azamiibacteriota</taxon>
    </lineage>
</organism>
<reference evidence="12 13" key="1">
    <citation type="journal article" date="2016" name="Nat. Commun.">
        <title>Thousands of microbial genomes shed light on interconnected biogeochemical processes in an aquifer system.</title>
        <authorList>
            <person name="Anantharaman K."/>
            <person name="Brown C.T."/>
            <person name="Hug L.A."/>
            <person name="Sharon I."/>
            <person name="Castelle C.J."/>
            <person name="Probst A.J."/>
            <person name="Thomas B.C."/>
            <person name="Singh A."/>
            <person name="Wilkins M.J."/>
            <person name="Karaoz U."/>
            <person name="Brodie E.L."/>
            <person name="Williams K.H."/>
            <person name="Hubbard S.S."/>
            <person name="Banfield J.F."/>
        </authorList>
    </citation>
    <scope>NUCLEOTIDE SEQUENCE [LARGE SCALE GENOMIC DNA]</scope>
</reference>
<feature type="region of interest" description="Disordered" evidence="10">
    <location>
        <begin position="94"/>
        <end position="114"/>
    </location>
</feature>
<keyword evidence="5 9" id="KW-0067">ATP-binding</keyword>
<keyword evidence="7 9" id="KW-0648">Protein biosynthesis</keyword>
<sequence length="648" mass="72943">MTTNEVRQKFLEFFREKGHAVIPSAPLVPDDKTVLFVTAGMQPLVPYLMGERKHPQGARLANSQKCLRTDDILEVGDNRHLTFFEMLGNWSLGDPSEPDASPTGSSARPGHSDGFRRGIGRAGYFKKESIAWSFELLTSKKWFGIDPEKLYVTVFEGDATMGIARDDESIGYWKEAFKTAGIDASLENGRISAYPKKKNWWELAGSGPCGPDTEIFYDMGKEHDPVFGEQCHANCDCGRFVEIWNNVFMEYEKKADGPPVGGGGYSYVPLAQKNVDTGMGLERITMVLQGVETVFEIDVFKKIIGSIETKKVPYEKEARRYRIIADHLRAAVFLISDGVAPSNVERGYILRSLLRRAIAQARILNLPLRDFPVKPIERTREYYKENYRLSALPAIIDIVKKEFDAFLTAFEKGRKEVLRIVGKIPEGGVIPARDAFNLHQTYGFRIELMIDLAKDSGHTVDEKGFWEEYKKHQEISRAGSEKKFGGHGLMLQTGELKAADEEELKKVTRLHTATHLLQAALRRVLGDHVHQMGSDITAERLRFDFSHPQKMTDEEKKKVEEVVNKEIQKGHAMTHKEMPIDEAEKTGALMFQKEKYGKTVKVYSAGDFSKELCGGPHVANTKEVGTFKILKEEASSAGVRRIRATVVD</sequence>
<dbReference type="CDD" id="cd00673">
    <property type="entry name" value="AlaRS_core"/>
    <property type="match status" value="1"/>
</dbReference>
<feature type="binding site" evidence="9">
    <location>
        <position position="617"/>
    </location>
    <ligand>
        <name>Zn(2+)</name>
        <dbReference type="ChEBI" id="CHEBI:29105"/>
    </ligand>
</feature>
<proteinExistence type="inferred from homology"/>
<dbReference type="GO" id="GO:0008270">
    <property type="term" value="F:zinc ion binding"/>
    <property type="evidence" value="ECO:0007669"/>
    <property type="project" value="UniProtKB-UniRule"/>
</dbReference>
<feature type="binding site" evidence="9">
    <location>
        <position position="511"/>
    </location>
    <ligand>
        <name>Zn(2+)</name>
        <dbReference type="ChEBI" id="CHEBI:29105"/>
    </ligand>
</feature>
<dbReference type="SUPFAM" id="SSF55186">
    <property type="entry name" value="ThrRS/AlaRS common domain"/>
    <property type="match status" value="1"/>
</dbReference>
<dbReference type="GO" id="GO:0005524">
    <property type="term" value="F:ATP binding"/>
    <property type="evidence" value="ECO:0007669"/>
    <property type="project" value="UniProtKB-UniRule"/>
</dbReference>
<name>A0A1F5BUE7_9BACT</name>
<dbReference type="PRINTS" id="PR00980">
    <property type="entry name" value="TRNASYNTHALA"/>
</dbReference>
<dbReference type="Proteomes" id="UP000176650">
    <property type="component" value="Unassembled WGS sequence"/>
</dbReference>
<comment type="function">
    <text evidence="9">Catalyzes the attachment of alanine to tRNA(Ala) in a two-step reaction: alanine is first activated by ATP to form Ala-AMP and then transferred to the acceptor end of tRNA(Ala). Also edits incorrectly charged Ser-tRNA(Ala) and Gly-tRNA(Ala) via its editing domain.</text>
</comment>
<dbReference type="GO" id="GO:0004813">
    <property type="term" value="F:alanine-tRNA ligase activity"/>
    <property type="evidence" value="ECO:0007669"/>
    <property type="project" value="UniProtKB-UniRule"/>
</dbReference>
<dbReference type="AlphaFoldDB" id="A0A1F5BUE7"/>
<keyword evidence="9" id="KW-0862">Zinc</keyword>
<evidence type="ECO:0000256" key="8">
    <source>
        <dbReference type="ARBA" id="ARBA00023146"/>
    </source>
</evidence>
<dbReference type="InterPro" id="IPR023033">
    <property type="entry name" value="Ala_tRNA_ligase_euk/bac"/>
</dbReference>
<dbReference type="STRING" id="1797298.A2988_00185"/>
<comment type="subcellular location">
    <subcellularLocation>
        <location evidence="9">Cytoplasm</location>
    </subcellularLocation>
</comment>
<evidence type="ECO:0000256" key="3">
    <source>
        <dbReference type="ARBA" id="ARBA00022598"/>
    </source>
</evidence>
<keyword evidence="9" id="KW-0479">Metal-binding</keyword>
<comment type="domain">
    <text evidence="9">Consists of three domains; the N-terminal catalytic domain, the editing domain and the C-terminal C-Ala domain. The editing domain removes incorrectly charged amino acids, while the C-Ala domain, along with tRNA(Ala), serves as a bridge to cooperatively bring together the editing and aminoacylation centers thus stimulating deacylation of misacylated tRNAs.</text>
</comment>
<dbReference type="EC" id="6.1.1.7" evidence="9"/>
<dbReference type="SUPFAM" id="SSF101353">
    <property type="entry name" value="Putative anticodon-binding domain of alanyl-tRNA synthetase (AlaRS)"/>
    <property type="match status" value="1"/>
</dbReference>
<dbReference type="PROSITE" id="PS50860">
    <property type="entry name" value="AA_TRNA_LIGASE_II_ALA"/>
    <property type="match status" value="1"/>
</dbReference>
<dbReference type="PANTHER" id="PTHR11777:SF9">
    <property type="entry name" value="ALANINE--TRNA LIGASE, CYTOPLASMIC"/>
    <property type="match status" value="1"/>
</dbReference>